<protein>
    <submittedName>
        <fullName evidence="1">Uncharacterized protein</fullName>
    </submittedName>
</protein>
<name>A0ABN7MK79_9BURK</name>
<organism evidence="1 2">
    <name type="scientific">Paraburkholderia haematera</name>
    <dbReference type="NCBI Taxonomy" id="2793077"/>
    <lineage>
        <taxon>Bacteria</taxon>
        <taxon>Pseudomonadati</taxon>
        <taxon>Pseudomonadota</taxon>
        <taxon>Betaproteobacteria</taxon>
        <taxon>Burkholderiales</taxon>
        <taxon>Burkholderiaceae</taxon>
        <taxon>Paraburkholderia</taxon>
    </lineage>
</organism>
<comment type="caution">
    <text evidence="1">The sequence shown here is derived from an EMBL/GenBank/DDBJ whole genome shotgun (WGS) entry which is preliminary data.</text>
</comment>
<accession>A0ABN7MK79</accession>
<evidence type="ECO:0000313" key="2">
    <source>
        <dbReference type="Proteomes" id="UP000672526"/>
    </source>
</evidence>
<dbReference type="Proteomes" id="UP000672526">
    <property type="component" value="Unassembled WGS sequence"/>
</dbReference>
<gene>
    <name evidence="1" type="ORF">R69888_05587</name>
</gene>
<keyword evidence="2" id="KW-1185">Reference proteome</keyword>
<proteinExistence type="predicted"/>
<sequence>MDEIGLPYRLLGQLSAIDKGALPAGSNWLPHSASVDRLSACADFLWRLQEISSTKPVNCDG</sequence>
<evidence type="ECO:0000313" key="1">
    <source>
        <dbReference type="EMBL" id="CAE6809353.1"/>
    </source>
</evidence>
<reference evidence="1 2" key="1">
    <citation type="submission" date="2021-02" db="EMBL/GenBank/DDBJ databases">
        <authorList>
            <person name="Vanwijnsberghe S."/>
        </authorList>
    </citation>
    <scope>NUCLEOTIDE SEQUENCE [LARGE SCALE GENOMIC DNA]</scope>
    <source>
        <strain evidence="1 2">LMG 31837</strain>
    </source>
</reference>
<dbReference type="EMBL" id="CAJNBK010000022">
    <property type="protein sequence ID" value="CAE6809353.1"/>
    <property type="molecule type" value="Genomic_DNA"/>
</dbReference>